<protein>
    <submittedName>
        <fullName evidence="1">Uncharacterized protein</fullName>
    </submittedName>
</protein>
<gene>
    <name evidence="1" type="ORF">N776_07070</name>
</gene>
<evidence type="ECO:0000313" key="1">
    <source>
        <dbReference type="EMBL" id="PHJ35114.1"/>
    </source>
</evidence>
<name>A0AA44ZGI4_NEIGO</name>
<dbReference type="Proteomes" id="UP000223296">
    <property type="component" value="Unassembled WGS sequence"/>
</dbReference>
<dbReference type="GeneID" id="66752649"/>
<comment type="caution">
    <text evidence="1">The sequence shown here is derived from an EMBL/GenBank/DDBJ whole genome shotgun (WGS) entry which is preliminary data.</text>
</comment>
<evidence type="ECO:0000313" key="2">
    <source>
        <dbReference type="Proteomes" id="UP000223296"/>
    </source>
</evidence>
<dbReference type="EMBL" id="AVBE01000002">
    <property type="protein sequence ID" value="PHJ35114.1"/>
    <property type="molecule type" value="Genomic_DNA"/>
</dbReference>
<organism evidence="1 2">
    <name type="scientific">Neisseria gonorrhoeae 3502</name>
    <dbReference type="NCBI Taxonomy" id="1193404"/>
    <lineage>
        <taxon>Bacteria</taxon>
        <taxon>Pseudomonadati</taxon>
        <taxon>Pseudomonadota</taxon>
        <taxon>Betaproteobacteria</taxon>
        <taxon>Neisseriales</taxon>
        <taxon>Neisseriaceae</taxon>
        <taxon>Neisseria</taxon>
    </lineage>
</organism>
<dbReference type="RefSeq" id="WP_003687699.1">
    <property type="nucleotide sequence ID" value="NZ_AVBE01000002.1"/>
</dbReference>
<accession>A0AA44ZGI4</accession>
<proteinExistence type="predicted"/>
<dbReference type="AlphaFoldDB" id="A0AA44ZGI4"/>
<sequence length="135" mass="15900">MNIIEIISRNRFLKQIYPSGIMDISLVSFSTDLSNCILTIRTSTKPSVEIEKWGLWLKDYDTVEIELRNSFIKGMKCQNWSHNNRNICQVEIKNQEDGLKIIRFYDNNSNWLLELEVYGLVFQGCKTYMKEGYES</sequence>
<reference evidence="1 2" key="1">
    <citation type="submission" date="2013-08" db="EMBL/GenBank/DDBJ databases">
        <authorList>
            <person name="Trees D."/>
        </authorList>
    </citation>
    <scope>NUCLEOTIDE SEQUENCE [LARGE SCALE GENOMIC DNA]</scope>
    <source>
        <strain evidence="1 2">3502</strain>
    </source>
</reference>